<gene>
    <name evidence="3" type="ORF">QYE76_053384</name>
</gene>
<dbReference type="InterPro" id="IPR043502">
    <property type="entry name" value="DNA/RNA_pol_sf"/>
</dbReference>
<protein>
    <recommendedName>
        <fullName evidence="2">Reverse transcriptase domain-containing protein</fullName>
    </recommendedName>
</protein>
<evidence type="ECO:0000259" key="2">
    <source>
        <dbReference type="PROSITE" id="PS50878"/>
    </source>
</evidence>
<feature type="compositionally biased region" description="Low complexity" evidence="1">
    <location>
        <begin position="150"/>
        <end position="166"/>
    </location>
</feature>
<organism evidence="3 4">
    <name type="scientific">Lolium multiflorum</name>
    <name type="common">Italian ryegrass</name>
    <name type="synonym">Lolium perenne subsp. multiflorum</name>
    <dbReference type="NCBI Taxonomy" id="4521"/>
    <lineage>
        <taxon>Eukaryota</taxon>
        <taxon>Viridiplantae</taxon>
        <taxon>Streptophyta</taxon>
        <taxon>Embryophyta</taxon>
        <taxon>Tracheophyta</taxon>
        <taxon>Spermatophyta</taxon>
        <taxon>Magnoliopsida</taxon>
        <taxon>Liliopsida</taxon>
        <taxon>Poales</taxon>
        <taxon>Poaceae</taxon>
        <taxon>BOP clade</taxon>
        <taxon>Pooideae</taxon>
        <taxon>Poodae</taxon>
        <taxon>Poeae</taxon>
        <taxon>Poeae Chloroplast Group 2 (Poeae type)</taxon>
        <taxon>Loliodinae</taxon>
        <taxon>Loliinae</taxon>
        <taxon>Lolium</taxon>
    </lineage>
</organism>
<feature type="compositionally biased region" description="Acidic residues" evidence="1">
    <location>
        <begin position="705"/>
        <end position="715"/>
    </location>
</feature>
<feature type="compositionally biased region" description="Basic residues" evidence="1">
    <location>
        <begin position="919"/>
        <end position="930"/>
    </location>
</feature>
<feature type="compositionally biased region" description="Basic and acidic residues" evidence="1">
    <location>
        <begin position="962"/>
        <end position="971"/>
    </location>
</feature>
<evidence type="ECO:0000256" key="1">
    <source>
        <dbReference type="SAM" id="MobiDB-lite"/>
    </source>
</evidence>
<dbReference type="InterPro" id="IPR000477">
    <property type="entry name" value="RT_dom"/>
</dbReference>
<feature type="region of interest" description="Disordered" evidence="1">
    <location>
        <begin position="2130"/>
        <end position="2159"/>
    </location>
</feature>
<feature type="compositionally biased region" description="Basic and acidic residues" evidence="1">
    <location>
        <begin position="323"/>
        <end position="383"/>
    </location>
</feature>
<feature type="region of interest" description="Disordered" evidence="1">
    <location>
        <begin position="689"/>
        <end position="971"/>
    </location>
</feature>
<dbReference type="Pfam" id="PF13966">
    <property type="entry name" value="zf-RVT"/>
    <property type="match status" value="1"/>
</dbReference>
<dbReference type="EMBL" id="JAUUTY010000003">
    <property type="protein sequence ID" value="KAK1665225.1"/>
    <property type="molecule type" value="Genomic_DNA"/>
</dbReference>
<comment type="caution">
    <text evidence="3">The sequence shown here is derived from an EMBL/GenBank/DDBJ whole genome shotgun (WGS) entry which is preliminary data.</text>
</comment>
<keyword evidence="4" id="KW-1185">Reference proteome</keyword>
<feature type="compositionally biased region" description="Basic and acidic residues" evidence="1">
    <location>
        <begin position="2130"/>
        <end position="2140"/>
    </location>
</feature>
<feature type="region of interest" description="Disordered" evidence="1">
    <location>
        <begin position="1"/>
        <end position="84"/>
    </location>
</feature>
<dbReference type="Proteomes" id="UP001231189">
    <property type="component" value="Unassembled WGS sequence"/>
</dbReference>
<dbReference type="PANTHER" id="PTHR33116:SF87">
    <property type="entry name" value="OS01G0158850 PROTEIN"/>
    <property type="match status" value="1"/>
</dbReference>
<feature type="compositionally biased region" description="Low complexity" evidence="1">
    <location>
        <begin position="779"/>
        <end position="797"/>
    </location>
</feature>
<dbReference type="Pfam" id="PF00078">
    <property type="entry name" value="RVT_1"/>
    <property type="match status" value="1"/>
</dbReference>
<reference evidence="3" key="1">
    <citation type="submission" date="2023-07" db="EMBL/GenBank/DDBJ databases">
        <title>A chromosome-level genome assembly of Lolium multiflorum.</title>
        <authorList>
            <person name="Chen Y."/>
            <person name="Copetti D."/>
            <person name="Kolliker R."/>
            <person name="Studer B."/>
        </authorList>
    </citation>
    <scope>NUCLEOTIDE SEQUENCE</scope>
    <source>
        <strain evidence="3">02402/16</strain>
        <tissue evidence="3">Leaf</tissue>
    </source>
</reference>
<feature type="region of interest" description="Disordered" evidence="1">
    <location>
        <begin position="307"/>
        <end position="430"/>
    </location>
</feature>
<feature type="compositionally biased region" description="Polar residues" evidence="1">
    <location>
        <begin position="933"/>
        <end position="942"/>
    </location>
</feature>
<accession>A0AAD8SWJ2</accession>
<name>A0AAD8SWJ2_LOLMU</name>
<dbReference type="PROSITE" id="PS50878">
    <property type="entry name" value="RT_POL"/>
    <property type="match status" value="1"/>
</dbReference>
<feature type="domain" description="Reverse transcriptase" evidence="2">
    <location>
        <begin position="1225"/>
        <end position="1503"/>
    </location>
</feature>
<feature type="compositionally biased region" description="Low complexity" evidence="1">
    <location>
        <begin position="31"/>
        <end position="42"/>
    </location>
</feature>
<evidence type="ECO:0000313" key="4">
    <source>
        <dbReference type="Proteomes" id="UP001231189"/>
    </source>
</evidence>
<dbReference type="Gene3D" id="4.10.60.10">
    <property type="entry name" value="Zinc finger, CCHC-type"/>
    <property type="match status" value="1"/>
</dbReference>
<proteinExistence type="predicted"/>
<feature type="region of interest" description="Disordered" evidence="1">
    <location>
        <begin position="99"/>
        <end position="252"/>
    </location>
</feature>
<feature type="compositionally biased region" description="Acidic residues" evidence="1">
    <location>
        <begin position="887"/>
        <end position="897"/>
    </location>
</feature>
<dbReference type="SUPFAM" id="SSF56672">
    <property type="entry name" value="DNA/RNA polymerases"/>
    <property type="match status" value="1"/>
</dbReference>
<dbReference type="InterPro" id="IPR026960">
    <property type="entry name" value="RVT-Znf"/>
</dbReference>
<feature type="compositionally biased region" description="Polar residues" evidence="1">
    <location>
        <begin position="2150"/>
        <end position="2159"/>
    </location>
</feature>
<dbReference type="PANTHER" id="PTHR33116">
    <property type="entry name" value="REVERSE TRANSCRIPTASE ZINC-BINDING DOMAIN-CONTAINING PROTEIN-RELATED-RELATED"/>
    <property type="match status" value="1"/>
</dbReference>
<feature type="compositionally biased region" description="Basic and acidic residues" evidence="1">
    <location>
        <begin position="898"/>
        <end position="911"/>
    </location>
</feature>
<feature type="compositionally biased region" description="Basic and acidic residues" evidence="1">
    <location>
        <begin position="134"/>
        <end position="146"/>
    </location>
</feature>
<dbReference type="CDD" id="cd01650">
    <property type="entry name" value="RT_nLTR_like"/>
    <property type="match status" value="1"/>
</dbReference>
<sequence>MTVGTSSCEGKGDAGGDSVPPSLAERRRGSPAAPAQAAVAPQGRSRFWALAGESSDEEEEVLVPLEGPESPVPPRSGPTPACLGDFLDPAWTKVGSARLRGGRRKAWAPGGRGSRFRSVAGGGAGVGAARPSGKRGDPVRAKDQQIHSRPVGFAVVAPGAADSSPTGAGGAGVAPPGSPGIGVRMEEPLVDDGVGPRQVGPSVPTPSVSHVEAASGPADLSPLEVGRGQETRVTLQRPSPPGQPGPSVDGDPAPLFKWRWIPVGTLDLTCSHAATLSDVRVWLRSTRSTGQIPRRLSAAAAVSPPLLGMERGRGEPRMGSNKRSFDEFNSDEGRGYEREVRERRSFAEEGRRRDRDRDWDRERTRAPEWRRDGGRWREEEDRLAAGSSGGREQHKKKWGNNRQGAQPPKAKSVSHSTPQAPSAPTPPPVTLSDAAEVVPAGKKANIKCFNCSRDDHYQSGCHFPAHCGVCDLDGHTTGMCPKNSKKATLQWYGYAIDGVGFHCLELEEEALPVGAGGGTDHAALVIAVENTMTCELLTQDLKALVEDNWDWRVRRISDTDFAVVFPTKASLNLCKNLCKNAGGIALPVSKISVLFADASATPQASLALTKIWVHLSGVPEVLRSVDLLLEGTKMLGRPRVVDEDSLAVPEGPVRMLFHTHAPDKIPSSILLFVNMQGFRLGVSVECSKASASDLPKPPPTGPSNGEDDEEDEDTEDLSRSAPHWKRSNLKNKDKGPMLDVTSNKAGGAEAGKDGSADKSPPPKEQPQKPLLFQSMAFASKPPGSKSSVGSSSVPIPSLKDHSATKPASAPPKSNLKPIPFNQYGSNLTESELFPTAKKCLSPVPQEPPSENLAQTSSESKSEEPISPNILKRQRLSAEDREEVGWESPEDWETDQETLAEKIAKLKRKQDGEVDNPPSRNKKKPGVKPKRAAVTSSPVTATRRSSRGKGASSEHVLLTASKRAAEKDQGENAPRRLARFSFENSWLTVPGFAEKVKLWWAELLATNTNPRDPIDVWHGQASGLRQALKGWSANLGKERRMIKAEVVAHIQNLDKMADEQGLDEGGWALRYHLEDQLIQIFSEEEEYWRQRGKLRWTLQGDANTKYFHAVANGRRRRCHISSLRTENGEITDQQAITQHVYDFYRALMGAEEPKLLCLRQDFWAAGTRVTDQENEELLRSFSMEELEEVLKDTKTDTAPGPDGFSVSFFKHFWLGLRGLVLQIVNGFALGTVDVARLNYGVLSLIPKVVGADSIKQYRPIALINVIFKLVAKAYATRLSPVAHRIVSQTQTAFIKGRFIHDGALALHEILHEITSKKMQAIVLKLDFEKAYDRVNWDFLKKVLLRKGFSGAYMHRILQLVSGGQTAISINGEIGPFFRNKRGVRQGDPISSLLFDLVADALDGMLTRAKESGHIAGVVPHLIEGGVSHLQYADDTIILIQNTQLGITNLKFLLICFELLSGMKINFHKSEVLVLGAPQAEQARVANLLNCTQGTLPFKYLGFPLCDRRVTMAEMEPLVNTVALKMEPWQGRFMSSAARLTLINACLSNLPIYTMGLFLLSDGTHEGFDRHRCRFFWEGQGNKRKYHMVAWEDICKPKAQGGLGVMNTKLMNLALMTKWIWRMLTEDDSKLLWLQLLKAKYPVDQFFSSTAVGGSPFWHSLHKLKAVFKQGARFFPGSNSDVRFWTDHWTGEEALSVRYPRLFQICADPEITIERAYEGDGWRIFFRRSFGQEETTLWQQMVQDLEEVAPSEGGDKLLWKLEASGRFSVKSLYNSLVQGPVSPLGPAIWKGRIPTKIKIFLWQMSRGRLPSNDQILKRRGPSDGLCALCGLPENVNHIFFRCVLAQFVWALWMKAFKTFEVKGSAITDTSVSPELSSMIQKYVVDEQTLAVGNEKYKDVIQKCLKIPCVYTPAVKELMWGLRIQMPRFLPVEKSEMANEDRFPMSEGMIFLLNYHDFDINRHMMVTKRIIEVAGIVYECDCRVNKYKYDNALCFAARQLKKISRICTRRWDLLKLATALKMIFCPEYEISNSRQLFSKRHLERLMKDAPRYRNKIPKNPCMRAYKEMYSARKIRLNAASLLLRLVKQAKKAYEDDQAGKAGSDCEIGPGRKKICRSFDPVMIDDHELTKWHTTVPEKRRERQVPPTLAPVDTQISSHPVLT</sequence>
<evidence type="ECO:0000313" key="3">
    <source>
        <dbReference type="EMBL" id="KAK1665225.1"/>
    </source>
</evidence>